<dbReference type="Gene3D" id="3.40.50.620">
    <property type="entry name" value="HUPs"/>
    <property type="match status" value="1"/>
</dbReference>
<evidence type="ECO:0000256" key="3">
    <source>
        <dbReference type="ARBA" id="ARBA00012737"/>
    </source>
</evidence>
<feature type="domain" description="Glutamine amidotransferase type-2" evidence="8">
    <location>
        <begin position="2"/>
        <end position="215"/>
    </location>
</feature>
<comment type="catalytic activity">
    <reaction evidence="7">
        <text>L-aspartate + L-glutamine + ATP + H2O = L-asparagine + L-glutamate + AMP + diphosphate + H(+)</text>
        <dbReference type="Rhea" id="RHEA:12228"/>
        <dbReference type="ChEBI" id="CHEBI:15377"/>
        <dbReference type="ChEBI" id="CHEBI:15378"/>
        <dbReference type="ChEBI" id="CHEBI:29985"/>
        <dbReference type="ChEBI" id="CHEBI:29991"/>
        <dbReference type="ChEBI" id="CHEBI:30616"/>
        <dbReference type="ChEBI" id="CHEBI:33019"/>
        <dbReference type="ChEBI" id="CHEBI:58048"/>
        <dbReference type="ChEBI" id="CHEBI:58359"/>
        <dbReference type="ChEBI" id="CHEBI:456215"/>
        <dbReference type="EC" id="6.3.5.4"/>
    </reaction>
</comment>
<dbReference type="InterPro" id="IPR033738">
    <property type="entry name" value="AsnB_N"/>
</dbReference>
<dbReference type="Proteomes" id="UP001156831">
    <property type="component" value="Unassembled WGS sequence"/>
</dbReference>
<keyword evidence="4" id="KW-0547">Nucleotide-binding</keyword>
<evidence type="ECO:0000256" key="5">
    <source>
        <dbReference type="ARBA" id="ARBA00022840"/>
    </source>
</evidence>
<organism evidence="9 10">
    <name type="scientific">Luteimonas rhizosphaericola</name>
    <dbReference type="NCBI Taxonomy" id="3042024"/>
    <lineage>
        <taxon>Bacteria</taxon>
        <taxon>Pseudomonadati</taxon>
        <taxon>Pseudomonadota</taxon>
        <taxon>Gammaproteobacteria</taxon>
        <taxon>Lysobacterales</taxon>
        <taxon>Lysobacteraceae</taxon>
        <taxon>Luteimonas</taxon>
    </lineage>
</organism>
<keyword evidence="9" id="KW-0436">Ligase</keyword>
<dbReference type="PIRSF" id="PIRSF001589">
    <property type="entry name" value="Asn_synthetase_glu-h"/>
    <property type="match status" value="1"/>
</dbReference>
<comment type="similarity">
    <text evidence="2">Belongs to the asparagine synthetase family.</text>
</comment>
<dbReference type="EMBL" id="JARXRN010000027">
    <property type="protein sequence ID" value="MDH5831323.1"/>
    <property type="molecule type" value="Genomic_DNA"/>
</dbReference>
<evidence type="ECO:0000256" key="7">
    <source>
        <dbReference type="ARBA" id="ARBA00048741"/>
    </source>
</evidence>
<evidence type="ECO:0000313" key="10">
    <source>
        <dbReference type="Proteomes" id="UP001156831"/>
    </source>
</evidence>
<dbReference type="InterPro" id="IPR014729">
    <property type="entry name" value="Rossmann-like_a/b/a_fold"/>
</dbReference>
<sequence length="631" mass="68677">MCGISGFLSATASGRSQFLLAAARSLNHRGPDGHGIWNPEGPIGLAHRRLAIVDLSDAGAQPMSSADGRWVVTFNGEIYNHRQLREQLSDGRSSAWRGHSDTEVLVDAIARFGVVETLRRCNGMFAIAAWDREASELWLARDSTGEKPLYVGWVGGGVAFASELRALRAHRAWAGGVDQEALAWMLTFGYVPAPLSIHPGVFKLPAGCCLALRPGDERRAPTANEFKARLERWWRLDELADSASTPDERMSGIEALDRLDALLDDAVDLRMQADVPVAAMLSGGVDSTLVVSSMVRRAPGSVRTFTVAFDEPGVDEAAHAAAVARSLGTLHEEVRCPAGAALALVDRLPDIYDEPFADPAQIPAVLVSEAIRQQVPVALTGDGGDELFEGYQRHLDAIAWWRVMGRLGVRGRTSVGSTLRRLSDLLPAGSASRASGRLGARLAAEDFDDYYRRVLQFPESAALGLHAARRLGMPSPPAGLVALGARMRFVDQMLGLPEGIHTKLDRASMSAGLELRVPFLDPRIQALSWQLPANSHAGAGTGKLWLRRLLARRMPGGVAKRRKQGFDVPIGEWLRGPLRPWAMELLSEKGDFLPSRTHVEQVWAAHLVGRRDATYAMWAVLSYLAWARRHG</sequence>
<comment type="caution">
    <text evidence="9">The sequence shown here is derived from an EMBL/GenBank/DDBJ whole genome shotgun (WGS) entry which is preliminary data.</text>
</comment>
<evidence type="ECO:0000256" key="1">
    <source>
        <dbReference type="ARBA" id="ARBA00005187"/>
    </source>
</evidence>
<proteinExistence type="inferred from homology"/>
<evidence type="ECO:0000256" key="6">
    <source>
        <dbReference type="ARBA" id="ARBA00022962"/>
    </source>
</evidence>
<keyword evidence="10" id="KW-1185">Reference proteome</keyword>
<evidence type="ECO:0000256" key="4">
    <source>
        <dbReference type="ARBA" id="ARBA00022741"/>
    </source>
</evidence>
<dbReference type="InterPro" id="IPR029055">
    <property type="entry name" value="Ntn_hydrolases_N"/>
</dbReference>
<dbReference type="CDD" id="cd01991">
    <property type="entry name" value="Asn_synthase_B_C"/>
    <property type="match status" value="1"/>
</dbReference>
<keyword evidence="5" id="KW-0067">ATP-binding</keyword>
<dbReference type="InterPro" id="IPR001962">
    <property type="entry name" value="Asn_synthase"/>
</dbReference>
<dbReference type="EC" id="6.3.5.4" evidence="3"/>
<dbReference type="Pfam" id="PF13522">
    <property type="entry name" value="GATase_6"/>
    <property type="match status" value="1"/>
</dbReference>
<dbReference type="CDD" id="cd00712">
    <property type="entry name" value="AsnB"/>
    <property type="match status" value="1"/>
</dbReference>
<keyword evidence="6" id="KW-0315">Glutamine amidotransferase</keyword>
<evidence type="ECO:0000313" key="9">
    <source>
        <dbReference type="EMBL" id="MDH5831323.1"/>
    </source>
</evidence>
<dbReference type="PROSITE" id="PS51278">
    <property type="entry name" value="GATASE_TYPE_2"/>
    <property type="match status" value="1"/>
</dbReference>
<accession>A0ABT6JKW4</accession>
<dbReference type="PANTHER" id="PTHR43284:SF1">
    <property type="entry name" value="ASPARAGINE SYNTHETASE"/>
    <property type="match status" value="1"/>
</dbReference>
<name>A0ABT6JKW4_9GAMM</name>
<dbReference type="InterPro" id="IPR051786">
    <property type="entry name" value="ASN_synthetase/amidase"/>
</dbReference>
<dbReference type="GO" id="GO:0004066">
    <property type="term" value="F:asparagine synthase (glutamine-hydrolyzing) activity"/>
    <property type="evidence" value="ECO:0007669"/>
    <property type="project" value="UniProtKB-EC"/>
</dbReference>
<dbReference type="NCBIfam" id="TIGR01536">
    <property type="entry name" value="asn_synth_AEB"/>
    <property type="match status" value="1"/>
</dbReference>
<evidence type="ECO:0000259" key="8">
    <source>
        <dbReference type="PROSITE" id="PS51278"/>
    </source>
</evidence>
<evidence type="ECO:0000256" key="2">
    <source>
        <dbReference type="ARBA" id="ARBA00005752"/>
    </source>
</evidence>
<gene>
    <name evidence="9" type="primary">asnB</name>
    <name evidence="9" type="ORF">QFW80_12440</name>
</gene>
<dbReference type="SUPFAM" id="SSF52402">
    <property type="entry name" value="Adenine nucleotide alpha hydrolases-like"/>
    <property type="match status" value="1"/>
</dbReference>
<dbReference type="PANTHER" id="PTHR43284">
    <property type="entry name" value="ASPARAGINE SYNTHETASE (GLUTAMINE-HYDROLYZING)"/>
    <property type="match status" value="1"/>
</dbReference>
<dbReference type="Gene3D" id="3.60.20.10">
    <property type="entry name" value="Glutamine Phosphoribosylpyrophosphate, subunit 1, domain 1"/>
    <property type="match status" value="1"/>
</dbReference>
<dbReference type="InterPro" id="IPR006426">
    <property type="entry name" value="Asn_synth_AEB"/>
</dbReference>
<protein>
    <recommendedName>
        <fullName evidence="3">asparagine synthase (glutamine-hydrolyzing)</fullName>
        <ecNumber evidence="3">6.3.5.4</ecNumber>
    </recommendedName>
</protein>
<dbReference type="InterPro" id="IPR017932">
    <property type="entry name" value="GATase_2_dom"/>
</dbReference>
<comment type="pathway">
    <text evidence="1">Amino-acid biosynthesis; L-asparagine biosynthesis; L-asparagine from L-aspartate (L-Gln route): step 1/1.</text>
</comment>
<dbReference type="RefSeq" id="WP_280602299.1">
    <property type="nucleotide sequence ID" value="NZ_JARXRN010000027.1"/>
</dbReference>
<reference evidence="9 10" key="1">
    <citation type="submission" date="2023-04" db="EMBL/GenBank/DDBJ databases">
        <title>Luteimonas sp. M1R5S18.</title>
        <authorList>
            <person name="Sun J.-Q."/>
        </authorList>
    </citation>
    <scope>NUCLEOTIDE SEQUENCE [LARGE SCALE GENOMIC DNA]</scope>
    <source>
        <strain evidence="9 10">M1R5S18</strain>
    </source>
</reference>
<dbReference type="SUPFAM" id="SSF56235">
    <property type="entry name" value="N-terminal nucleophile aminohydrolases (Ntn hydrolases)"/>
    <property type="match status" value="1"/>
</dbReference>
<dbReference type="Pfam" id="PF00733">
    <property type="entry name" value="Asn_synthase"/>
    <property type="match status" value="1"/>
</dbReference>